<dbReference type="EMBL" id="UYSU01037153">
    <property type="protein sequence ID" value="VDL98662.1"/>
    <property type="molecule type" value="Genomic_DNA"/>
</dbReference>
<protein>
    <submittedName>
        <fullName evidence="3">Endo/exonuclease/phosphatase domain-containing protein</fullName>
    </submittedName>
</protein>
<dbReference type="AlphaFoldDB" id="A0A183T729"/>
<accession>A0A183T729</accession>
<keyword evidence="2" id="KW-1185">Reference proteome</keyword>
<dbReference type="InterPro" id="IPR036691">
    <property type="entry name" value="Endo/exonu/phosph_ase_sf"/>
</dbReference>
<gene>
    <name evidence="1" type="ORF">SSLN_LOCUS12277</name>
</gene>
<name>A0A183T729_SCHSO</name>
<sequence>MLHPEQTLESSGLFPHHIAALSETRFSEKGQLEEAERRTAGVTFAIRNDIVGRLHCMPQCITDRLMSLHLPLRGDKVTTIINAYAPPKTSSDAAKDEFYKDLNALLATVSKVNSLIVLVDFNASVGIDHAAWQGVPGPHGLGSFNDNCLLLLQTCAEHRLLLTSTLFRIPTREKATWTHPRSRRWQLLEYVLVRRRDRQDVLVTKVIRDVDGWTDHHLVISQMRLRIKPRRRPQDRVFVGNYVVNKHD</sequence>
<dbReference type="Proteomes" id="UP000275846">
    <property type="component" value="Unassembled WGS sequence"/>
</dbReference>
<reference evidence="3" key="1">
    <citation type="submission" date="2016-06" db="UniProtKB">
        <authorList>
            <consortium name="WormBaseParasite"/>
        </authorList>
    </citation>
    <scope>IDENTIFICATION</scope>
</reference>
<dbReference type="PANTHER" id="PTHR23227:SF84">
    <property type="entry name" value="ENDONUCLEASE_EXONUCLEASE_PHOSPHATASE DOMAIN-CONTAINING PROTEIN"/>
    <property type="match status" value="1"/>
</dbReference>
<evidence type="ECO:0000313" key="3">
    <source>
        <dbReference type="WBParaSite" id="SSLN_0001273801-mRNA-1"/>
    </source>
</evidence>
<dbReference type="WBParaSite" id="SSLN_0001273801-mRNA-1">
    <property type="protein sequence ID" value="SSLN_0001273801-mRNA-1"/>
    <property type="gene ID" value="SSLN_0001273801"/>
</dbReference>
<dbReference type="InterPro" id="IPR027124">
    <property type="entry name" value="Swc5/CFDP1/2"/>
</dbReference>
<dbReference type="STRING" id="70667.A0A183T729"/>
<dbReference type="OrthoDB" id="10030815at2759"/>
<dbReference type="Gene3D" id="3.60.10.10">
    <property type="entry name" value="Endonuclease/exonuclease/phosphatase"/>
    <property type="match status" value="1"/>
</dbReference>
<evidence type="ECO:0000313" key="1">
    <source>
        <dbReference type="EMBL" id="VDL98662.1"/>
    </source>
</evidence>
<organism evidence="3">
    <name type="scientific">Schistocephalus solidus</name>
    <name type="common">Tapeworm</name>
    <dbReference type="NCBI Taxonomy" id="70667"/>
    <lineage>
        <taxon>Eukaryota</taxon>
        <taxon>Metazoa</taxon>
        <taxon>Spiralia</taxon>
        <taxon>Lophotrochozoa</taxon>
        <taxon>Platyhelminthes</taxon>
        <taxon>Cestoda</taxon>
        <taxon>Eucestoda</taxon>
        <taxon>Diphyllobothriidea</taxon>
        <taxon>Diphyllobothriidae</taxon>
        <taxon>Schistocephalus</taxon>
    </lineage>
</organism>
<dbReference type="PANTHER" id="PTHR23227">
    <property type="entry name" value="BUCENTAUR RELATED"/>
    <property type="match status" value="1"/>
</dbReference>
<reference evidence="1 2" key="2">
    <citation type="submission" date="2018-11" db="EMBL/GenBank/DDBJ databases">
        <authorList>
            <consortium name="Pathogen Informatics"/>
        </authorList>
    </citation>
    <scope>NUCLEOTIDE SEQUENCE [LARGE SCALE GENOMIC DNA]</scope>
    <source>
        <strain evidence="1 2">NST_G2</strain>
    </source>
</reference>
<proteinExistence type="predicted"/>
<dbReference type="SUPFAM" id="SSF56219">
    <property type="entry name" value="DNase I-like"/>
    <property type="match status" value="1"/>
</dbReference>
<evidence type="ECO:0000313" key="2">
    <source>
        <dbReference type="Proteomes" id="UP000275846"/>
    </source>
</evidence>